<keyword evidence="3" id="KW-0472">Membrane</keyword>
<dbReference type="PRINTS" id="PR00922">
    <property type="entry name" value="DADACBPTASE3"/>
</dbReference>
<keyword evidence="4" id="KW-0645">Protease</keyword>
<dbReference type="NCBIfam" id="TIGR00666">
    <property type="entry name" value="PBP4"/>
    <property type="match status" value="1"/>
</dbReference>
<accession>A0A556N070</accession>
<dbReference type="RefSeq" id="WP_144332537.1">
    <property type="nucleotide sequence ID" value="NZ_VLPL01000003.1"/>
</dbReference>
<reference evidence="4 5" key="1">
    <citation type="submission" date="2019-07" db="EMBL/GenBank/DDBJ databases">
        <authorList>
            <person name="Huq M.A."/>
        </authorList>
    </citation>
    <scope>NUCLEOTIDE SEQUENCE [LARGE SCALE GENOMIC DNA]</scope>
    <source>
        <strain evidence="4 5">MAH-3</strain>
    </source>
</reference>
<keyword evidence="4" id="KW-0121">Carboxypeptidase</keyword>
<keyword evidence="2 4" id="KW-0378">Hydrolase</keyword>
<dbReference type="InterPro" id="IPR000667">
    <property type="entry name" value="Peptidase_S13"/>
</dbReference>
<comment type="similarity">
    <text evidence="1">Belongs to the peptidase S13 family.</text>
</comment>
<dbReference type="OrthoDB" id="9802627at2"/>
<dbReference type="Pfam" id="PF02113">
    <property type="entry name" value="Peptidase_S13"/>
    <property type="match status" value="1"/>
</dbReference>
<dbReference type="Gene3D" id="3.40.710.10">
    <property type="entry name" value="DD-peptidase/beta-lactamase superfamily"/>
    <property type="match status" value="2"/>
</dbReference>
<dbReference type="PANTHER" id="PTHR30023">
    <property type="entry name" value="D-ALANYL-D-ALANINE CARBOXYPEPTIDASE"/>
    <property type="match status" value="1"/>
</dbReference>
<dbReference type="EC" id="3.4.16.4" evidence="4"/>
<comment type="caution">
    <text evidence="4">The sequence shown here is derived from an EMBL/GenBank/DDBJ whole genome shotgun (WGS) entry which is preliminary data.</text>
</comment>
<evidence type="ECO:0000313" key="4">
    <source>
        <dbReference type="EMBL" id="TSJ45581.1"/>
    </source>
</evidence>
<dbReference type="EMBL" id="VLPL01000003">
    <property type="protein sequence ID" value="TSJ45581.1"/>
    <property type="molecule type" value="Genomic_DNA"/>
</dbReference>
<proteinExistence type="inferred from homology"/>
<dbReference type="InterPro" id="IPR012338">
    <property type="entry name" value="Beta-lactam/transpept-like"/>
</dbReference>
<dbReference type="GO" id="GO:0006508">
    <property type="term" value="P:proteolysis"/>
    <property type="evidence" value="ECO:0007669"/>
    <property type="project" value="InterPro"/>
</dbReference>
<evidence type="ECO:0000313" key="5">
    <source>
        <dbReference type="Proteomes" id="UP000316008"/>
    </source>
</evidence>
<sequence length="507" mass="55159">MAEILQGEKAELYGMIHFKLMLRVFSIGLIVFFAGNFSFSQNSIQTAIDAFSSNAYFANASVSFMAMDCATGQVLAAKNPSLALPPASTTKLFTTATAFQLLGKNYAPQTRIYLDGELSKEGVLNGNLWIRGGGDVALGSRYYNGNGREDEFLEKWVDTLVKLGIRKINGAIVADASEFGYEGAPDGWNWGDMGNYYGAGASGLPIYDNMLRYHFQVGTKSGLKTNFLGTTPVVEGLKYANYIQTGGSGDNSYIYGAPYSMDRFGTGTLGAGLGRFTVKGSLPDPELTFSQEFTRVMKSRGIEVKEPALSARNLSILSATSRYAGMRLFFTHKGKTLNSIAWWTNMKSVNLFAEEVLCWIGYGTSGNGSIDNSIARMMNYWSGKINTIGLYITDGSGLSRSNAISAGHFCEMLKYMSTAKEFDAFYATLPVAGVSGTLSSVCRNQPGEGKIHAKSGTMKRIKAYSGYAETKSGKKVCFSLIINNFNCSSEYTVEQMEKVFNAMVLSE</sequence>
<evidence type="ECO:0000256" key="1">
    <source>
        <dbReference type="ARBA" id="ARBA00006096"/>
    </source>
</evidence>
<dbReference type="SUPFAM" id="SSF56601">
    <property type="entry name" value="beta-lactamase/transpeptidase-like"/>
    <property type="match status" value="1"/>
</dbReference>
<keyword evidence="3" id="KW-1133">Transmembrane helix</keyword>
<name>A0A556N070_9FLAO</name>
<evidence type="ECO:0000256" key="2">
    <source>
        <dbReference type="ARBA" id="ARBA00022801"/>
    </source>
</evidence>
<feature type="transmembrane region" description="Helical" evidence="3">
    <location>
        <begin position="20"/>
        <end position="39"/>
    </location>
</feature>
<dbReference type="GO" id="GO:0000270">
    <property type="term" value="P:peptidoglycan metabolic process"/>
    <property type="evidence" value="ECO:0007669"/>
    <property type="project" value="TreeGrafter"/>
</dbReference>
<dbReference type="GO" id="GO:0009002">
    <property type="term" value="F:serine-type D-Ala-D-Ala carboxypeptidase activity"/>
    <property type="evidence" value="ECO:0007669"/>
    <property type="project" value="UniProtKB-EC"/>
</dbReference>
<protein>
    <submittedName>
        <fullName evidence="4">D-alanyl-D-alanine carboxypeptidase/D-alanyl-D-alanine-endopeptidase</fullName>
        <ecNumber evidence="4">3.4.16.4</ecNumber>
    </submittedName>
</protein>
<gene>
    <name evidence="4" type="primary">dacB</name>
    <name evidence="4" type="ORF">FO442_07445</name>
</gene>
<evidence type="ECO:0000256" key="3">
    <source>
        <dbReference type="SAM" id="Phobius"/>
    </source>
</evidence>
<dbReference type="AlphaFoldDB" id="A0A556N070"/>
<dbReference type="PANTHER" id="PTHR30023:SF0">
    <property type="entry name" value="PENICILLIN-SENSITIVE CARBOXYPEPTIDASE A"/>
    <property type="match status" value="1"/>
</dbReference>
<keyword evidence="3" id="KW-0812">Transmembrane</keyword>
<keyword evidence="5" id="KW-1185">Reference proteome</keyword>
<dbReference type="Proteomes" id="UP000316008">
    <property type="component" value="Unassembled WGS sequence"/>
</dbReference>
<organism evidence="4 5">
    <name type="scientific">Fluviicola chungangensis</name>
    <dbReference type="NCBI Taxonomy" id="2597671"/>
    <lineage>
        <taxon>Bacteria</taxon>
        <taxon>Pseudomonadati</taxon>
        <taxon>Bacteroidota</taxon>
        <taxon>Flavobacteriia</taxon>
        <taxon>Flavobacteriales</taxon>
        <taxon>Crocinitomicaceae</taxon>
        <taxon>Fluviicola</taxon>
    </lineage>
</organism>